<dbReference type="GO" id="GO:0005886">
    <property type="term" value="C:plasma membrane"/>
    <property type="evidence" value="ECO:0007669"/>
    <property type="project" value="UniProtKB-SubCell"/>
</dbReference>
<evidence type="ECO:0000256" key="6">
    <source>
        <dbReference type="ARBA" id="ARBA00022989"/>
    </source>
</evidence>
<accession>A0A644VQM3</accession>
<evidence type="ECO:0000256" key="7">
    <source>
        <dbReference type="ARBA" id="ARBA00023136"/>
    </source>
</evidence>
<dbReference type="EMBL" id="VSSQ01000400">
    <property type="protein sequence ID" value="MPL93689.1"/>
    <property type="molecule type" value="Genomic_DNA"/>
</dbReference>
<dbReference type="NCBIfam" id="TIGR00801">
    <property type="entry name" value="ncs2"/>
    <property type="match status" value="1"/>
</dbReference>
<feature type="transmembrane region" description="Helical" evidence="8">
    <location>
        <begin position="329"/>
        <end position="352"/>
    </location>
</feature>
<keyword evidence="6 8" id="KW-1133">Transmembrane helix</keyword>
<comment type="caution">
    <text evidence="9">The sequence shown here is derived from an EMBL/GenBank/DDBJ whole genome shotgun (WGS) entry which is preliminary data.</text>
</comment>
<dbReference type="Pfam" id="PF00860">
    <property type="entry name" value="Xan_ur_permease"/>
    <property type="match status" value="1"/>
</dbReference>
<reference evidence="9" key="1">
    <citation type="submission" date="2019-08" db="EMBL/GenBank/DDBJ databases">
        <authorList>
            <person name="Kucharzyk K."/>
            <person name="Murdoch R.W."/>
            <person name="Higgins S."/>
            <person name="Loffler F."/>
        </authorList>
    </citation>
    <scope>NUCLEOTIDE SEQUENCE</scope>
</reference>
<dbReference type="PANTHER" id="PTHR42810:SF4">
    <property type="entry name" value="URIC ACID TRANSPORTER UACT"/>
    <property type="match status" value="1"/>
</dbReference>
<evidence type="ECO:0000256" key="8">
    <source>
        <dbReference type="SAM" id="Phobius"/>
    </source>
</evidence>
<feature type="transmembrane region" description="Helical" evidence="8">
    <location>
        <begin position="364"/>
        <end position="382"/>
    </location>
</feature>
<keyword evidence="5 8" id="KW-0812">Transmembrane</keyword>
<dbReference type="GO" id="GO:0042907">
    <property type="term" value="F:xanthine transmembrane transporter activity"/>
    <property type="evidence" value="ECO:0007669"/>
    <property type="project" value="TreeGrafter"/>
</dbReference>
<evidence type="ECO:0000313" key="9">
    <source>
        <dbReference type="EMBL" id="MPL93689.1"/>
    </source>
</evidence>
<dbReference type="PANTHER" id="PTHR42810">
    <property type="entry name" value="PURINE PERMEASE C1399.01C-RELATED"/>
    <property type="match status" value="1"/>
</dbReference>
<organism evidence="9">
    <name type="scientific">bioreactor metagenome</name>
    <dbReference type="NCBI Taxonomy" id="1076179"/>
    <lineage>
        <taxon>unclassified sequences</taxon>
        <taxon>metagenomes</taxon>
        <taxon>ecological metagenomes</taxon>
    </lineage>
</organism>
<evidence type="ECO:0000256" key="2">
    <source>
        <dbReference type="ARBA" id="ARBA00008821"/>
    </source>
</evidence>
<feature type="transmembrane region" description="Helical" evidence="8">
    <location>
        <begin position="151"/>
        <end position="170"/>
    </location>
</feature>
<feature type="transmembrane region" description="Helical" evidence="8">
    <location>
        <begin position="216"/>
        <end position="237"/>
    </location>
</feature>
<protein>
    <submittedName>
        <fullName evidence="9">Uracil permease</fullName>
    </submittedName>
</protein>
<dbReference type="PROSITE" id="PS01116">
    <property type="entry name" value="XANTH_URACIL_PERMASE"/>
    <property type="match status" value="1"/>
</dbReference>
<proteinExistence type="inferred from homology"/>
<feature type="transmembrane region" description="Helical" evidence="8">
    <location>
        <begin position="388"/>
        <end position="407"/>
    </location>
</feature>
<dbReference type="InterPro" id="IPR006042">
    <property type="entry name" value="Xan_ur_permease"/>
</dbReference>
<evidence type="ECO:0000256" key="3">
    <source>
        <dbReference type="ARBA" id="ARBA00022448"/>
    </source>
</evidence>
<comment type="similarity">
    <text evidence="2">Belongs to the nucleobase:cation symporter-2 (NCS2) (TC 2.A.40) family.</text>
</comment>
<dbReference type="AlphaFoldDB" id="A0A644VQM3"/>
<keyword evidence="7 8" id="KW-0472">Membrane</keyword>
<feature type="transmembrane region" description="Helical" evidence="8">
    <location>
        <begin position="12"/>
        <end position="35"/>
    </location>
</feature>
<dbReference type="InterPro" id="IPR006043">
    <property type="entry name" value="NCS2"/>
</dbReference>
<feature type="transmembrane region" description="Helical" evidence="8">
    <location>
        <begin position="41"/>
        <end position="60"/>
    </location>
</feature>
<feature type="transmembrane region" description="Helical" evidence="8">
    <location>
        <begin position="124"/>
        <end position="145"/>
    </location>
</feature>
<evidence type="ECO:0000256" key="1">
    <source>
        <dbReference type="ARBA" id="ARBA00004651"/>
    </source>
</evidence>
<dbReference type="NCBIfam" id="NF007995">
    <property type="entry name" value="PRK10720.1"/>
    <property type="match status" value="1"/>
</dbReference>
<evidence type="ECO:0000256" key="5">
    <source>
        <dbReference type="ARBA" id="ARBA00022692"/>
    </source>
</evidence>
<feature type="transmembrane region" description="Helical" evidence="8">
    <location>
        <begin position="298"/>
        <end position="317"/>
    </location>
</feature>
<feature type="transmembrane region" description="Helical" evidence="8">
    <location>
        <begin position="95"/>
        <end position="112"/>
    </location>
</feature>
<keyword evidence="4" id="KW-1003">Cell membrane</keyword>
<feature type="transmembrane region" description="Helical" evidence="8">
    <location>
        <begin position="67"/>
        <end position="89"/>
    </location>
</feature>
<comment type="subcellular location">
    <subcellularLocation>
        <location evidence="1">Cell membrane</location>
        <topology evidence="1">Multi-pass membrane protein</topology>
    </subcellularLocation>
</comment>
<gene>
    <name evidence="9" type="primary">uraA_5</name>
    <name evidence="9" type="ORF">SDC9_39831</name>
</gene>
<keyword evidence="3" id="KW-0813">Transport</keyword>
<sequence length="413" mass="43657">MEKRVIQVDERVPILIGLPLSLQHLCAMFGATILVPFLFKVDPTTCIFLNGIGTLLYIFLTKGKVPAYLGSSFAVISPVMVVLSTSTYASAQSGFIVFGLIYCLLALIIKYVGTDWIDIVFPPAAMGAIIAIIGLELAPTAAGMAGLTGDVINYHSVAISMFTLSITILGTVAFKGFLSIIPILFGVICGYIAALFTGMVDLTGVINAPWFQVPKFYAPVFDLSAILIIIPAVLVTLAEHIGHLIVTGNIVGKDLVKDPGLPRSLLGDGLATTLSGFFGGTPNTTYGENIGVLALTKVYSVWVIGGAAVLAICLSFIGKLSELIRSIPVPVMGGVCLLLFGVIAVSGIRLFVDRQVDFTKSSNMVMTATIMIIGLSGAKLTFGTVTIQGMVLATIVAVIMSLTFRLFHILEAK</sequence>
<name>A0A644VQM3_9ZZZZ</name>
<evidence type="ECO:0000256" key="4">
    <source>
        <dbReference type="ARBA" id="ARBA00022475"/>
    </source>
</evidence>
<feature type="transmembrane region" description="Helical" evidence="8">
    <location>
        <begin position="177"/>
        <end position="196"/>
    </location>
</feature>